<dbReference type="InterPro" id="IPR036390">
    <property type="entry name" value="WH_DNA-bd_sf"/>
</dbReference>
<name>S0FZD1_9BACT</name>
<evidence type="ECO:0000313" key="6">
    <source>
        <dbReference type="Proteomes" id="UP000014216"/>
    </source>
</evidence>
<evidence type="ECO:0000256" key="3">
    <source>
        <dbReference type="ARBA" id="ARBA00023163"/>
    </source>
</evidence>
<protein>
    <submittedName>
        <fullName evidence="5">HTH-type transcriptional regulator</fullName>
    </submittedName>
</protein>
<dbReference type="AlphaFoldDB" id="S0FZD1"/>
<accession>S0FZD1</accession>
<dbReference type="SMART" id="SM00895">
    <property type="entry name" value="FCD"/>
    <property type="match status" value="1"/>
</dbReference>
<dbReference type="Pfam" id="PF07729">
    <property type="entry name" value="FCD"/>
    <property type="match status" value="1"/>
</dbReference>
<evidence type="ECO:0000256" key="2">
    <source>
        <dbReference type="ARBA" id="ARBA00023125"/>
    </source>
</evidence>
<dbReference type="InterPro" id="IPR011711">
    <property type="entry name" value="GntR_C"/>
</dbReference>
<proteinExistence type="predicted"/>
<dbReference type="SUPFAM" id="SSF46785">
    <property type="entry name" value="Winged helix' DNA-binding domain"/>
    <property type="match status" value="1"/>
</dbReference>
<keyword evidence="1" id="KW-0805">Transcription regulation</keyword>
<gene>
    <name evidence="5" type="ORF">Dpo_7c00390</name>
</gene>
<keyword evidence="6" id="KW-1185">Reference proteome</keyword>
<dbReference type="RefSeq" id="WP_006967010.1">
    <property type="nucleotide sequence ID" value="NZ_APJX01000007.1"/>
</dbReference>
<keyword evidence="2" id="KW-0238">DNA-binding</keyword>
<evidence type="ECO:0000259" key="4">
    <source>
        <dbReference type="PROSITE" id="PS50949"/>
    </source>
</evidence>
<evidence type="ECO:0000256" key="1">
    <source>
        <dbReference type="ARBA" id="ARBA00023015"/>
    </source>
</evidence>
<dbReference type="Pfam" id="PF00392">
    <property type="entry name" value="GntR"/>
    <property type="match status" value="1"/>
</dbReference>
<comment type="caution">
    <text evidence="5">The sequence shown here is derived from an EMBL/GenBank/DDBJ whole genome shotgun (WGS) entry which is preliminary data.</text>
</comment>
<dbReference type="Gene3D" id="1.10.10.10">
    <property type="entry name" value="Winged helix-like DNA-binding domain superfamily/Winged helix DNA-binding domain"/>
    <property type="match status" value="1"/>
</dbReference>
<dbReference type="EMBL" id="APJX01000007">
    <property type="protein sequence ID" value="EMS78569.1"/>
    <property type="molecule type" value="Genomic_DNA"/>
</dbReference>
<dbReference type="PROSITE" id="PS50949">
    <property type="entry name" value="HTH_GNTR"/>
    <property type="match status" value="1"/>
</dbReference>
<dbReference type="PANTHER" id="PTHR43537:SF24">
    <property type="entry name" value="GLUCONATE OPERON TRANSCRIPTIONAL REPRESSOR"/>
    <property type="match status" value="1"/>
</dbReference>
<dbReference type="Gene3D" id="1.20.120.530">
    <property type="entry name" value="GntR ligand-binding domain-like"/>
    <property type="match status" value="1"/>
</dbReference>
<dbReference type="SMART" id="SM00345">
    <property type="entry name" value="HTH_GNTR"/>
    <property type="match status" value="1"/>
</dbReference>
<dbReference type="GO" id="GO:0003700">
    <property type="term" value="F:DNA-binding transcription factor activity"/>
    <property type="evidence" value="ECO:0007669"/>
    <property type="project" value="InterPro"/>
</dbReference>
<dbReference type="Proteomes" id="UP000014216">
    <property type="component" value="Unassembled WGS sequence"/>
</dbReference>
<dbReference type="GO" id="GO:0003677">
    <property type="term" value="F:DNA binding"/>
    <property type="evidence" value="ECO:0007669"/>
    <property type="project" value="UniProtKB-KW"/>
</dbReference>
<dbReference type="PANTHER" id="PTHR43537">
    <property type="entry name" value="TRANSCRIPTIONAL REGULATOR, GNTR FAMILY"/>
    <property type="match status" value="1"/>
</dbReference>
<reference evidence="5 6" key="1">
    <citation type="journal article" date="2013" name="Genome Announc.">
        <title>Draft Genome Sequence of Desulfotignum phosphitoxidans DSM 13687 Strain FiPS-3.</title>
        <authorList>
            <person name="Poehlein A."/>
            <person name="Daniel R."/>
            <person name="Simeonova D.D."/>
        </authorList>
    </citation>
    <scope>NUCLEOTIDE SEQUENCE [LARGE SCALE GENOMIC DNA]</scope>
    <source>
        <strain evidence="5 6">DSM 13687</strain>
    </source>
</reference>
<dbReference type="OrthoDB" id="5365904at2"/>
<dbReference type="InterPro" id="IPR000524">
    <property type="entry name" value="Tscrpt_reg_HTH_GntR"/>
</dbReference>
<evidence type="ECO:0000313" key="5">
    <source>
        <dbReference type="EMBL" id="EMS78569.1"/>
    </source>
</evidence>
<feature type="domain" description="HTH gntR-type" evidence="4">
    <location>
        <begin position="1"/>
        <end position="66"/>
    </location>
</feature>
<sequence>MNQKIYHTLRERIIFLAYNPGQILKEQALAEEFGVSRTPLRTVLFRLEWEHLLKILPRTGIQVSELELNTITHLFQARLELESVIGVMAAERFNKAHFNRLEQLTHRCRDLVAHHDPEKLARLDMDLKHLFHDAAGNPFLTEMSDRFYVLTFRLWYFNLMKMDAHGWHTESLCLESDLLALTDLLAKASPNVVGKARKTQLLDHVERIRNTFLGLSHT</sequence>
<dbReference type="InterPro" id="IPR008920">
    <property type="entry name" value="TF_FadR/GntR_C"/>
</dbReference>
<keyword evidence="3" id="KW-0804">Transcription</keyword>
<dbReference type="InterPro" id="IPR036388">
    <property type="entry name" value="WH-like_DNA-bd_sf"/>
</dbReference>
<dbReference type="SUPFAM" id="SSF48008">
    <property type="entry name" value="GntR ligand-binding domain-like"/>
    <property type="match status" value="1"/>
</dbReference>
<organism evidence="5 6">
    <name type="scientific">Desulfotignum phosphitoxidans DSM 13687</name>
    <dbReference type="NCBI Taxonomy" id="1286635"/>
    <lineage>
        <taxon>Bacteria</taxon>
        <taxon>Pseudomonadati</taxon>
        <taxon>Thermodesulfobacteriota</taxon>
        <taxon>Desulfobacteria</taxon>
        <taxon>Desulfobacterales</taxon>
        <taxon>Desulfobacteraceae</taxon>
        <taxon>Desulfotignum</taxon>
    </lineage>
</organism>